<keyword evidence="6 10" id="KW-0648">Protein biosynthesis</keyword>
<dbReference type="CDD" id="cd07962">
    <property type="entry name" value="Anticodon_Ia_Val"/>
    <property type="match status" value="1"/>
</dbReference>
<dbReference type="SUPFAM" id="SSF50677">
    <property type="entry name" value="ValRS/IleRS/LeuRS editing domain"/>
    <property type="match status" value="1"/>
</dbReference>
<evidence type="ECO:0000256" key="3">
    <source>
        <dbReference type="ARBA" id="ARBA00022598"/>
    </source>
</evidence>
<evidence type="ECO:0000256" key="7">
    <source>
        <dbReference type="ARBA" id="ARBA00023146"/>
    </source>
</evidence>
<dbReference type="InterPro" id="IPR009008">
    <property type="entry name" value="Val/Leu/Ile-tRNA-synth_edit"/>
</dbReference>
<sequence>MLSSDSKFLKPYDPGETEKRIYALWEQSGYFNPDKLPGGRTEPFCVVLPPPNVTGVLHMGHTYEDTVQDVAIRYQRLRGKKTLWLPGTDSAAIATQARVEKEILKKENKSRHDLGREELVRRVTAYAKESENLILNQIRQMGASLDWSRYAYTLDEKRNLAVNTAFVGMFNAGLIYRGQRIVNWDPKGQTTISDDEVVHEERVAKLYYFKYAKDFPITISTTRPETKVGDVAVAVHPDDPRYRTYVGQEYEANFCDVPIKIKVIADQSVDRDFGTGALGVTPAHSQVDWEISERHHLSRPQVINEYAKMTVAGRLNNLKTTEAREVVTTWLRTEGLLEKEEEISQNLSLSERTGAIIEPLPKLQWWIDVNKKFKLKRSEIPGLIAGAEISLKELMRQSVESNAVSMPQERFRKAYFQWVDNLRDWCLSRQIWFGHRIPVWYRGEEIYCGLATPAGTGWQQEEDVLDTWFSSSLWTFSTLGWPSQTEDLKNYHPTDLMSPAYEILYLWVSRMILMSGFHLGQVPFRQVIIHGLVRDKTGRKFSKSLGNGVDPLDMVAKYGADAVRLGLLFGTAIGSDVKFDEAKIKGQKHFANKLWNITRFILENASEASSGPDLTETDQALTDQLDQIIAAITEEMENYRFHLASEKLYHYVWDELADKILEASKLILKDNDTHAAESRRRFLRETLEKVLIILHPFMPFITEEIWQTLGKAELLMVEPWPIKPSVL</sequence>
<evidence type="ECO:0000259" key="12">
    <source>
        <dbReference type="Pfam" id="PF08264"/>
    </source>
</evidence>
<dbReference type="Pfam" id="PF08264">
    <property type="entry name" value="Anticodon_1"/>
    <property type="match status" value="1"/>
</dbReference>
<comment type="similarity">
    <text evidence="10">Belongs to the class-I aminoacyl-tRNA synthetase family.</text>
</comment>
<feature type="domain" description="Methionyl/Valyl/Leucyl/Isoleucyl-tRNA synthetase anticodon-binding" evidence="12">
    <location>
        <begin position="618"/>
        <end position="724"/>
    </location>
</feature>
<evidence type="ECO:0000256" key="6">
    <source>
        <dbReference type="ARBA" id="ARBA00022917"/>
    </source>
</evidence>
<dbReference type="FunFam" id="1.10.730.10:FF:000002">
    <property type="entry name" value="Leucine--tRNA ligase"/>
    <property type="match status" value="1"/>
</dbReference>
<evidence type="ECO:0000256" key="8">
    <source>
        <dbReference type="ARBA" id="ARBA00047552"/>
    </source>
</evidence>
<dbReference type="InterPro" id="IPR013155">
    <property type="entry name" value="M/V/L/I-tRNA-synth_anticd-bd"/>
</dbReference>
<dbReference type="Gene3D" id="1.10.730.10">
    <property type="entry name" value="Isoleucyl-tRNA Synthetase, Domain 1"/>
    <property type="match status" value="1"/>
</dbReference>
<evidence type="ECO:0000313" key="14">
    <source>
        <dbReference type="Proteomes" id="UP000230431"/>
    </source>
</evidence>
<dbReference type="PROSITE" id="PS00178">
    <property type="entry name" value="AA_TRNA_LIGASE_I"/>
    <property type="match status" value="1"/>
</dbReference>
<dbReference type="InterPro" id="IPR033705">
    <property type="entry name" value="Anticodon_Ia_Val"/>
</dbReference>
<dbReference type="GO" id="GO:0005829">
    <property type="term" value="C:cytosol"/>
    <property type="evidence" value="ECO:0007669"/>
    <property type="project" value="TreeGrafter"/>
</dbReference>
<comment type="catalytic activity">
    <reaction evidence="8">
        <text>tRNA(Val) + L-valine + ATP = L-valyl-tRNA(Val) + AMP + diphosphate</text>
        <dbReference type="Rhea" id="RHEA:10704"/>
        <dbReference type="Rhea" id="RHEA-COMP:9672"/>
        <dbReference type="Rhea" id="RHEA-COMP:9708"/>
        <dbReference type="ChEBI" id="CHEBI:30616"/>
        <dbReference type="ChEBI" id="CHEBI:33019"/>
        <dbReference type="ChEBI" id="CHEBI:57762"/>
        <dbReference type="ChEBI" id="CHEBI:78442"/>
        <dbReference type="ChEBI" id="CHEBI:78537"/>
        <dbReference type="ChEBI" id="CHEBI:456215"/>
        <dbReference type="EC" id="6.1.1.9"/>
    </reaction>
</comment>
<keyword evidence="4 10" id="KW-0547">Nucleotide-binding</keyword>
<dbReference type="PANTHER" id="PTHR11946">
    <property type="entry name" value="VALYL-TRNA SYNTHETASES"/>
    <property type="match status" value="1"/>
</dbReference>
<dbReference type="InterPro" id="IPR002300">
    <property type="entry name" value="aa-tRNA-synth_Ia"/>
</dbReference>
<dbReference type="CDD" id="cd00817">
    <property type="entry name" value="ValRS_core"/>
    <property type="match status" value="1"/>
</dbReference>
<keyword evidence="5 10" id="KW-0067">ATP-binding</keyword>
<dbReference type="SUPFAM" id="SSF52374">
    <property type="entry name" value="Nucleotidylyl transferase"/>
    <property type="match status" value="1"/>
</dbReference>
<proteinExistence type="inferred from homology"/>
<feature type="domain" description="Aminoacyl-tRNA synthetase class Ia" evidence="11">
    <location>
        <begin position="458"/>
        <end position="580"/>
    </location>
</feature>
<dbReference type="InterPro" id="IPR002303">
    <property type="entry name" value="Valyl-tRNA_ligase"/>
</dbReference>
<organism evidence="13 14">
    <name type="scientific">Candidatus Vogelbacteria bacterium CG10_big_fil_rev_8_21_14_0_10_49_38</name>
    <dbReference type="NCBI Taxonomy" id="1975043"/>
    <lineage>
        <taxon>Bacteria</taxon>
        <taxon>Candidatus Vogeliibacteriota</taxon>
    </lineage>
</organism>
<dbReference type="PANTHER" id="PTHR11946:SF93">
    <property type="entry name" value="VALINE--TRNA LIGASE, CHLOROPLASTIC_MITOCHONDRIAL 2"/>
    <property type="match status" value="1"/>
</dbReference>
<keyword evidence="2" id="KW-0963">Cytoplasm</keyword>
<keyword evidence="7 10" id="KW-0030">Aminoacyl-tRNA synthetase</keyword>
<dbReference type="FunFam" id="3.40.50.620:FF:000020">
    <property type="entry name" value="Valine--tRNA ligase, mitochondrial"/>
    <property type="match status" value="1"/>
</dbReference>
<evidence type="ECO:0000259" key="11">
    <source>
        <dbReference type="Pfam" id="PF00133"/>
    </source>
</evidence>
<accession>A0A2H0RIF5</accession>
<reference evidence="13 14" key="1">
    <citation type="submission" date="2017-09" db="EMBL/GenBank/DDBJ databases">
        <title>Depth-based differentiation of microbial function through sediment-hosted aquifers and enrichment of novel symbionts in the deep terrestrial subsurface.</title>
        <authorList>
            <person name="Probst A.J."/>
            <person name="Ladd B."/>
            <person name="Jarett J.K."/>
            <person name="Geller-Mcgrath D.E."/>
            <person name="Sieber C.M."/>
            <person name="Emerson J.B."/>
            <person name="Anantharaman K."/>
            <person name="Thomas B.C."/>
            <person name="Malmstrom R."/>
            <person name="Stieglmeier M."/>
            <person name="Klingl A."/>
            <person name="Woyke T."/>
            <person name="Ryan C.M."/>
            <person name="Banfield J.F."/>
        </authorList>
    </citation>
    <scope>NUCLEOTIDE SEQUENCE [LARGE SCALE GENOMIC DNA]</scope>
    <source>
        <strain evidence="13">CG10_big_fil_rev_8_21_14_0_10_49_38</strain>
    </source>
</reference>
<evidence type="ECO:0000256" key="10">
    <source>
        <dbReference type="RuleBase" id="RU363035"/>
    </source>
</evidence>
<protein>
    <recommendedName>
        <fullName evidence="1 9">Valine--tRNA ligase</fullName>
        <ecNumber evidence="1 9">6.1.1.9</ecNumber>
    </recommendedName>
</protein>
<keyword evidence="3 10" id="KW-0436">Ligase</keyword>
<evidence type="ECO:0000313" key="13">
    <source>
        <dbReference type="EMBL" id="PIR45814.1"/>
    </source>
</evidence>
<evidence type="ECO:0000256" key="1">
    <source>
        <dbReference type="ARBA" id="ARBA00013169"/>
    </source>
</evidence>
<dbReference type="InterPro" id="IPR001412">
    <property type="entry name" value="aa-tRNA-synth_I_CS"/>
</dbReference>
<dbReference type="GO" id="GO:0006438">
    <property type="term" value="P:valyl-tRNA aminoacylation"/>
    <property type="evidence" value="ECO:0007669"/>
    <property type="project" value="UniProtKB-UniRule"/>
</dbReference>
<dbReference type="Pfam" id="PF00133">
    <property type="entry name" value="tRNA-synt_1"/>
    <property type="match status" value="2"/>
</dbReference>
<dbReference type="GO" id="GO:0005524">
    <property type="term" value="F:ATP binding"/>
    <property type="evidence" value="ECO:0007669"/>
    <property type="project" value="UniProtKB-KW"/>
</dbReference>
<evidence type="ECO:0000256" key="9">
    <source>
        <dbReference type="NCBIfam" id="TIGR00422"/>
    </source>
</evidence>
<dbReference type="EMBL" id="PCYK01000026">
    <property type="protein sequence ID" value="PIR45814.1"/>
    <property type="molecule type" value="Genomic_DNA"/>
</dbReference>
<dbReference type="SUPFAM" id="SSF47323">
    <property type="entry name" value="Anticodon-binding domain of a subclass of class I aminoacyl-tRNA synthetases"/>
    <property type="match status" value="1"/>
</dbReference>
<dbReference type="PRINTS" id="PR00986">
    <property type="entry name" value="TRNASYNTHVAL"/>
</dbReference>
<dbReference type="NCBIfam" id="TIGR00422">
    <property type="entry name" value="valS"/>
    <property type="match status" value="1"/>
</dbReference>
<dbReference type="InterPro" id="IPR014729">
    <property type="entry name" value="Rossmann-like_a/b/a_fold"/>
</dbReference>
<gene>
    <name evidence="13" type="ORF">COV08_03030</name>
</gene>
<dbReference type="NCBIfam" id="NF004349">
    <property type="entry name" value="PRK05729.1"/>
    <property type="match status" value="1"/>
</dbReference>
<dbReference type="EC" id="6.1.1.9" evidence="1 9"/>
<dbReference type="Proteomes" id="UP000230431">
    <property type="component" value="Unassembled WGS sequence"/>
</dbReference>
<dbReference type="GO" id="GO:0002161">
    <property type="term" value="F:aminoacyl-tRNA deacylase activity"/>
    <property type="evidence" value="ECO:0007669"/>
    <property type="project" value="InterPro"/>
</dbReference>
<evidence type="ECO:0000256" key="2">
    <source>
        <dbReference type="ARBA" id="ARBA00022490"/>
    </source>
</evidence>
<name>A0A2H0RIF5_9BACT</name>
<dbReference type="InterPro" id="IPR009080">
    <property type="entry name" value="tRNAsynth_Ia_anticodon-bd"/>
</dbReference>
<dbReference type="AlphaFoldDB" id="A0A2H0RIF5"/>
<comment type="caution">
    <text evidence="13">The sequence shown here is derived from an EMBL/GenBank/DDBJ whole genome shotgun (WGS) entry which is preliminary data.</text>
</comment>
<evidence type="ECO:0000256" key="4">
    <source>
        <dbReference type="ARBA" id="ARBA00022741"/>
    </source>
</evidence>
<feature type="domain" description="Aminoacyl-tRNA synthetase class Ia" evidence="11">
    <location>
        <begin position="21"/>
        <end position="448"/>
    </location>
</feature>
<evidence type="ECO:0000256" key="5">
    <source>
        <dbReference type="ARBA" id="ARBA00022840"/>
    </source>
</evidence>
<dbReference type="GO" id="GO:0004832">
    <property type="term" value="F:valine-tRNA ligase activity"/>
    <property type="evidence" value="ECO:0007669"/>
    <property type="project" value="UniProtKB-UniRule"/>
</dbReference>
<dbReference type="Gene3D" id="3.40.50.620">
    <property type="entry name" value="HUPs"/>
    <property type="match status" value="2"/>
</dbReference>